<accession>A0A0Q3KQY2</accession>
<dbReference type="Gramene" id="KQJ82421">
    <property type="protein sequence ID" value="KQJ82421"/>
    <property type="gene ID" value="BRADI_5g08865v3"/>
</dbReference>
<evidence type="ECO:0000313" key="4">
    <source>
        <dbReference type="Proteomes" id="UP000008810"/>
    </source>
</evidence>
<reference evidence="2 3" key="1">
    <citation type="journal article" date="2010" name="Nature">
        <title>Genome sequencing and analysis of the model grass Brachypodium distachyon.</title>
        <authorList>
            <consortium name="International Brachypodium Initiative"/>
        </authorList>
    </citation>
    <scope>NUCLEOTIDE SEQUENCE [LARGE SCALE GENOMIC DNA]</scope>
    <source>
        <strain evidence="2 3">Bd21</strain>
    </source>
</reference>
<dbReference type="AlphaFoldDB" id="A0A0Q3KQY2"/>
<proteinExistence type="predicted"/>
<reference evidence="3" key="3">
    <citation type="submission" date="2018-08" db="UniProtKB">
        <authorList>
            <consortium name="EnsemblPlants"/>
        </authorList>
    </citation>
    <scope>IDENTIFICATION</scope>
    <source>
        <strain evidence="3">cv. Bd21</strain>
    </source>
</reference>
<evidence type="ECO:0000313" key="2">
    <source>
        <dbReference type="EMBL" id="KQJ82421.1"/>
    </source>
</evidence>
<reference evidence="2" key="2">
    <citation type="submission" date="2017-06" db="EMBL/GenBank/DDBJ databases">
        <title>WGS assembly of Brachypodium distachyon.</title>
        <authorList>
            <consortium name="The International Brachypodium Initiative"/>
            <person name="Lucas S."/>
            <person name="Harmon-Smith M."/>
            <person name="Lail K."/>
            <person name="Tice H."/>
            <person name="Grimwood J."/>
            <person name="Bruce D."/>
            <person name="Barry K."/>
            <person name="Shu S."/>
            <person name="Lindquist E."/>
            <person name="Wang M."/>
            <person name="Pitluck S."/>
            <person name="Vogel J.P."/>
            <person name="Garvin D.F."/>
            <person name="Mockler T.C."/>
            <person name="Schmutz J."/>
            <person name="Rokhsar D."/>
            <person name="Bevan M.W."/>
        </authorList>
    </citation>
    <scope>NUCLEOTIDE SEQUENCE</scope>
    <source>
        <strain evidence="2">Bd21</strain>
    </source>
</reference>
<feature type="transmembrane region" description="Helical" evidence="1">
    <location>
        <begin position="83"/>
        <end position="103"/>
    </location>
</feature>
<dbReference type="Proteomes" id="UP000008810">
    <property type="component" value="Chromosome 5"/>
</dbReference>
<dbReference type="EMBL" id="CM000884">
    <property type="protein sequence ID" value="KQJ82421.1"/>
    <property type="molecule type" value="Genomic_DNA"/>
</dbReference>
<dbReference type="InParanoid" id="A0A0Q3KQY2"/>
<keyword evidence="1" id="KW-0472">Membrane</keyword>
<dbReference type="EnsemblPlants" id="KQJ82421">
    <property type="protein sequence ID" value="KQJ82421"/>
    <property type="gene ID" value="BRADI_5g08865v3"/>
</dbReference>
<keyword evidence="4" id="KW-1185">Reference proteome</keyword>
<protein>
    <submittedName>
        <fullName evidence="2 3">Uncharacterized protein</fullName>
    </submittedName>
</protein>
<organism evidence="2">
    <name type="scientific">Brachypodium distachyon</name>
    <name type="common">Purple false brome</name>
    <name type="synonym">Trachynia distachya</name>
    <dbReference type="NCBI Taxonomy" id="15368"/>
    <lineage>
        <taxon>Eukaryota</taxon>
        <taxon>Viridiplantae</taxon>
        <taxon>Streptophyta</taxon>
        <taxon>Embryophyta</taxon>
        <taxon>Tracheophyta</taxon>
        <taxon>Spermatophyta</taxon>
        <taxon>Magnoliopsida</taxon>
        <taxon>Liliopsida</taxon>
        <taxon>Poales</taxon>
        <taxon>Poaceae</taxon>
        <taxon>BOP clade</taxon>
        <taxon>Pooideae</taxon>
        <taxon>Stipodae</taxon>
        <taxon>Brachypodieae</taxon>
        <taxon>Brachypodium</taxon>
    </lineage>
</organism>
<sequence>MNCLTNNGDPNVHFQRLGTYLTPLRKNRDLRCILLIRVHLVYVETKSIMFFRGIKHTLAAVHRYIHWNHDTTNGDPYWFSDVLTSYIIILFVVDEFIICFCYVELGKTQSPVKGDSIFKHYLDLNYFGRMMHDR</sequence>
<keyword evidence="1" id="KW-0812">Transmembrane</keyword>
<gene>
    <name evidence="2" type="ORF">BRADI_5g08865v3</name>
</gene>
<keyword evidence="1" id="KW-1133">Transmembrane helix</keyword>
<name>A0A0Q3KQY2_BRADI</name>
<evidence type="ECO:0000256" key="1">
    <source>
        <dbReference type="SAM" id="Phobius"/>
    </source>
</evidence>
<evidence type="ECO:0000313" key="3">
    <source>
        <dbReference type="EnsemblPlants" id="KQJ82421"/>
    </source>
</evidence>